<reference evidence="2" key="1">
    <citation type="submission" date="2022-07" db="EMBL/GenBank/DDBJ databases">
        <title>Genome-based characterization of novel serogroup A variants of Pasteurella multocida.</title>
        <authorList>
            <person name="Prajapati A."/>
            <person name="Yogisharadhya R."/>
            <person name="Mohanty N."/>
            <person name="Chanda M."/>
            <person name="Mendem S.K."/>
            <person name="Siddaramappa S."/>
            <person name="Shivachandra S.B."/>
        </authorList>
    </citation>
    <scope>NUCLEOTIDE SEQUENCE</scope>
    <source>
        <strain evidence="2">NIVEDIPm19</strain>
    </source>
</reference>
<dbReference type="Proteomes" id="UP001145481">
    <property type="component" value="Unassembled WGS sequence"/>
</dbReference>
<proteinExistence type="predicted"/>
<evidence type="ECO:0000313" key="3">
    <source>
        <dbReference type="Proteomes" id="UP001145481"/>
    </source>
</evidence>
<protein>
    <recommendedName>
        <fullName evidence="1">GP-PDE domain-containing protein</fullName>
    </recommendedName>
</protein>
<dbReference type="InterPro" id="IPR017946">
    <property type="entry name" value="PLC-like_Pdiesterase_TIM-brl"/>
</dbReference>
<name>A0A9X3URV9_PASMD</name>
<dbReference type="GO" id="GO:0005886">
    <property type="term" value="C:plasma membrane"/>
    <property type="evidence" value="ECO:0007669"/>
    <property type="project" value="TreeGrafter"/>
</dbReference>
<dbReference type="AlphaFoldDB" id="A0A9X3URV9"/>
<dbReference type="GO" id="GO:0006644">
    <property type="term" value="P:phospholipid metabolic process"/>
    <property type="evidence" value="ECO:0007669"/>
    <property type="project" value="TreeGrafter"/>
</dbReference>
<dbReference type="PANTHER" id="PTHR46320:SF1">
    <property type="entry name" value="GLYCEROPHOSPHODIESTER PHOSPHODIESTERASE 1"/>
    <property type="match status" value="1"/>
</dbReference>
<dbReference type="EMBL" id="JANJHC010000023">
    <property type="protein sequence ID" value="MDA5623758.1"/>
    <property type="molecule type" value="Genomic_DNA"/>
</dbReference>
<organism evidence="2 3">
    <name type="scientific">Pasteurella multocida</name>
    <dbReference type="NCBI Taxonomy" id="747"/>
    <lineage>
        <taxon>Bacteria</taxon>
        <taxon>Pseudomonadati</taxon>
        <taxon>Pseudomonadota</taxon>
        <taxon>Gammaproteobacteria</taxon>
        <taxon>Pasteurellales</taxon>
        <taxon>Pasteurellaceae</taxon>
        <taxon>Pasteurella</taxon>
    </lineage>
</organism>
<dbReference type="SUPFAM" id="SSF51695">
    <property type="entry name" value="PLC-like phosphodiesterases"/>
    <property type="match status" value="1"/>
</dbReference>
<dbReference type="Pfam" id="PF03009">
    <property type="entry name" value="GDPD"/>
    <property type="match status" value="1"/>
</dbReference>
<dbReference type="Gene3D" id="3.20.20.190">
    <property type="entry name" value="Phosphatidylinositol (PI) phosphodiesterase"/>
    <property type="match status" value="1"/>
</dbReference>
<evidence type="ECO:0000259" key="1">
    <source>
        <dbReference type="PROSITE" id="PS51704"/>
    </source>
</evidence>
<evidence type="ECO:0000313" key="2">
    <source>
        <dbReference type="EMBL" id="MDA5623758.1"/>
    </source>
</evidence>
<dbReference type="RefSeq" id="WP_195189079.1">
    <property type="nucleotide sequence ID" value="NZ_JADMLJ010000025.1"/>
</dbReference>
<dbReference type="GO" id="GO:0070291">
    <property type="term" value="P:N-acylethanolamine metabolic process"/>
    <property type="evidence" value="ECO:0007669"/>
    <property type="project" value="TreeGrafter"/>
</dbReference>
<sequence>MMTLQYNRIVIVFLITSLMNIFSTAKDLSYRYKNKNLLYPSWQEQKCPSWDVIYKEITKPDGDIISVRQKGDYNMNIPENSLTAFHLSYAKCRPAIEIKVRLTKDGKLIIFNDTRIGRMTQLEYNPETSEGNNNYVKDLDLKEIKRLKLININHQKTEYNILTLEEFILDYYRKNPNTLIFINPESDLDAIMESVLVLDHMIDKLNDKSLAKRFIIKVDIGVIFSSYLWNIVLEDYGIHNLRNMQFNPFLNEKSLSNFNKHKLGFGKYILTSWLNSSTLNIPIVDLEIKNDDYNFTEKIEKESIFGNYYIPKSPDIFIPNSMSELVSIVKKYNKRLGVYVPIPDYILWRQSMASGYTVNHTFGNKKPINVMNAFYNNDGSCCSTLEDNIEPNKNDMRMNLAWQKAIGGSIFTSVDSDSIDSYFNSRGILNTVVRPMPLKPVYPMKSGLSWYLGYFTKPSHSSIELKLEKQPDRCLYSSGHNNPGLTYKCDNNVAHSWGFNEKLVARMAKKNAMNIYDPAHGLCLALSAEHLGAAIWTNCNDEAALWVRYGNGIIENYAYPEIYLSSSRAGNWLNEKFGYTFGSLKVNKDNSIWKMFPVINRWVEPE</sequence>
<feature type="domain" description="GP-PDE" evidence="1">
    <location>
        <begin position="65"/>
        <end position="321"/>
    </location>
</feature>
<accession>A0A9X3URV9</accession>
<dbReference type="GO" id="GO:0006580">
    <property type="term" value="P:ethanolamine metabolic process"/>
    <property type="evidence" value="ECO:0007669"/>
    <property type="project" value="TreeGrafter"/>
</dbReference>
<gene>
    <name evidence="2" type="ORF">NM948_09435</name>
</gene>
<dbReference type="PANTHER" id="PTHR46320">
    <property type="entry name" value="GLYCEROPHOSPHODIESTER PHOSPHODIESTERASE 1"/>
    <property type="match status" value="1"/>
</dbReference>
<dbReference type="PROSITE" id="PS51704">
    <property type="entry name" value="GP_PDE"/>
    <property type="match status" value="1"/>
</dbReference>
<comment type="caution">
    <text evidence="2">The sequence shown here is derived from an EMBL/GenBank/DDBJ whole genome shotgun (WGS) entry which is preliminary data.</text>
</comment>
<dbReference type="GO" id="GO:0008889">
    <property type="term" value="F:glycerophosphodiester phosphodiesterase activity"/>
    <property type="evidence" value="ECO:0007669"/>
    <property type="project" value="TreeGrafter"/>
</dbReference>
<dbReference type="InterPro" id="IPR030395">
    <property type="entry name" value="GP_PDE_dom"/>
</dbReference>